<gene>
    <name evidence="1" type="ORF">SAMEA2259716_02448</name>
</gene>
<name>A0A1U0V5Y6_9MYCO</name>
<dbReference type="RefSeq" id="WP_074292823.1">
    <property type="nucleotide sequence ID" value="NZ_FVGW01000004.1"/>
</dbReference>
<evidence type="ECO:0000313" key="1">
    <source>
        <dbReference type="EMBL" id="SKM05324.1"/>
    </source>
</evidence>
<evidence type="ECO:0000313" key="2">
    <source>
        <dbReference type="Proteomes" id="UP000190074"/>
    </source>
</evidence>
<accession>A0A1U0V5Y6</accession>
<sequence>MLIYDQQIKTLDDSFTGDRVTLLAVADGKVDKHFRFNYAWAKHAADNGKLKSISVVVSVGSASWLHTLAAAKLAIGGVRLHSAAKFQIKVDGGGSSVAAGKVAEGLTEYSAPIVEAVADKAGVRSRRSQVKDDDKGE</sequence>
<dbReference type="EMBL" id="FVGW01000004">
    <property type="protein sequence ID" value="SKM05324.1"/>
    <property type="molecule type" value="Genomic_DNA"/>
</dbReference>
<dbReference type="AlphaFoldDB" id="A0A1U0V5Y6"/>
<reference evidence="1 2" key="1">
    <citation type="submission" date="2016-11" db="EMBL/GenBank/DDBJ databases">
        <authorList>
            <consortium name="Pathogen Informatics"/>
        </authorList>
    </citation>
    <scope>NUCLEOTIDE SEQUENCE [LARGE SCALE GENOMIC DNA]</scope>
    <source>
        <strain evidence="1 2">911</strain>
    </source>
</reference>
<proteinExistence type="predicted"/>
<organism evidence="1 2">
    <name type="scientific">Mycobacteroides abscessus subsp. massiliense</name>
    <dbReference type="NCBI Taxonomy" id="1962118"/>
    <lineage>
        <taxon>Bacteria</taxon>
        <taxon>Bacillati</taxon>
        <taxon>Actinomycetota</taxon>
        <taxon>Actinomycetes</taxon>
        <taxon>Mycobacteriales</taxon>
        <taxon>Mycobacteriaceae</taxon>
        <taxon>Mycobacteroides</taxon>
        <taxon>Mycobacteroides abscessus</taxon>
    </lineage>
</organism>
<dbReference type="Proteomes" id="UP000190074">
    <property type="component" value="Unassembled WGS sequence"/>
</dbReference>
<protein>
    <submittedName>
        <fullName evidence="1">Uncharacterized protein</fullName>
    </submittedName>
</protein>